<evidence type="ECO:0000313" key="2">
    <source>
        <dbReference type="Proteomes" id="UP000736335"/>
    </source>
</evidence>
<accession>A0A9P6L4G4</accession>
<reference evidence="1" key="1">
    <citation type="journal article" date="2020" name="Nat. Commun.">
        <title>Large-scale genome sequencing of mycorrhizal fungi provides insights into the early evolution of symbiotic traits.</title>
        <authorList>
            <person name="Miyauchi S."/>
            <person name="Kiss E."/>
            <person name="Kuo A."/>
            <person name="Drula E."/>
            <person name="Kohler A."/>
            <person name="Sanchez-Garcia M."/>
            <person name="Morin E."/>
            <person name="Andreopoulos B."/>
            <person name="Barry K.W."/>
            <person name="Bonito G."/>
            <person name="Buee M."/>
            <person name="Carver A."/>
            <person name="Chen C."/>
            <person name="Cichocki N."/>
            <person name="Clum A."/>
            <person name="Culley D."/>
            <person name="Crous P.W."/>
            <person name="Fauchery L."/>
            <person name="Girlanda M."/>
            <person name="Hayes R.D."/>
            <person name="Keri Z."/>
            <person name="LaButti K."/>
            <person name="Lipzen A."/>
            <person name="Lombard V."/>
            <person name="Magnuson J."/>
            <person name="Maillard F."/>
            <person name="Murat C."/>
            <person name="Nolan M."/>
            <person name="Ohm R.A."/>
            <person name="Pangilinan J."/>
            <person name="Pereira M.F."/>
            <person name="Perotto S."/>
            <person name="Peter M."/>
            <person name="Pfister S."/>
            <person name="Riley R."/>
            <person name="Sitrit Y."/>
            <person name="Stielow J.B."/>
            <person name="Szollosi G."/>
            <person name="Zifcakova L."/>
            <person name="Stursova M."/>
            <person name="Spatafora J.W."/>
            <person name="Tedersoo L."/>
            <person name="Vaario L.M."/>
            <person name="Yamada A."/>
            <person name="Yan M."/>
            <person name="Wang P."/>
            <person name="Xu J."/>
            <person name="Bruns T."/>
            <person name="Baldrian P."/>
            <person name="Vilgalys R."/>
            <person name="Dunand C."/>
            <person name="Henrissat B."/>
            <person name="Grigoriev I.V."/>
            <person name="Hibbett D."/>
            <person name="Nagy L.G."/>
            <person name="Martin F.M."/>
        </authorList>
    </citation>
    <scope>NUCLEOTIDE SEQUENCE</scope>
    <source>
        <strain evidence="1">UH-Tt-Lm1</strain>
    </source>
</reference>
<protein>
    <submittedName>
        <fullName evidence="1">Uncharacterized protein</fullName>
    </submittedName>
</protein>
<gene>
    <name evidence="1" type="ORF">BJ322DRAFT_1022423</name>
</gene>
<dbReference type="AlphaFoldDB" id="A0A9P6L4G4"/>
<evidence type="ECO:0000313" key="1">
    <source>
        <dbReference type="EMBL" id="KAF9782895.1"/>
    </source>
</evidence>
<comment type="caution">
    <text evidence="1">The sequence shown here is derived from an EMBL/GenBank/DDBJ whole genome shotgun (WGS) entry which is preliminary data.</text>
</comment>
<sequence length="257" mass="28524">MLIAVAMASSTVWARTSRFRALYTCWLMPPLPKCIETLKNVDPTQSSFARGICFALHDARPLKLRKAALFFLALIAEKWFNTLDPIMTPDETKCLCVDWASAVDKVGHSTEQLIASVCSEQWQFTPEDGIVLEDDTLTLVSKEHQPEKNTPLNTTLILSCGFQAPPLTHTSSPPQFGTVPPLPPGIIKSGDPEANEEAEPEVVVNIEAIDNNEYHSPAFFVVVTTGCHFKELERRNRAAHTLAKRHEPLATFQLSIT</sequence>
<name>A0A9P6L4G4_9AGAM</name>
<organism evidence="1 2">
    <name type="scientific">Thelephora terrestris</name>
    <dbReference type="NCBI Taxonomy" id="56493"/>
    <lineage>
        <taxon>Eukaryota</taxon>
        <taxon>Fungi</taxon>
        <taxon>Dikarya</taxon>
        <taxon>Basidiomycota</taxon>
        <taxon>Agaricomycotina</taxon>
        <taxon>Agaricomycetes</taxon>
        <taxon>Thelephorales</taxon>
        <taxon>Thelephoraceae</taxon>
        <taxon>Thelephora</taxon>
    </lineage>
</organism>
<reference evidence="1" key="2">
    <citation type="submission" date="2020-11" db="EMBL/GenBank/DDBJ databases">
        <authorList>
            <consortium name="DOE Joint Genome Institute"/>
            <person name="Kuo A."/>
            <person name="Miyauchi S."/>
            <person name="Kiss E."/>
            <person name="Drula E."/>
            <person name="Kohler A."/>
            <person name="Sanchez-Garcia M."/>
            <person name="Andreopoulos B."/>
            <person name="Barry K.W."/>
            <person name="Bonito G."/>
            <person name="Buee M."/>
            <person name="Carver A."/>
            <person name="Chen C."/>
            <person name="Cichocki N."/>
            <person name="Clum A."/>
            <person name="Culley D."/>
            <person name="Crous P.W."/>
            <person name="Fauchery L."/>
            <person name="Girlanda M."/>
            <person name="Hayes R."/>
            <person name="Keri Z."/>
            <person name="Labutti K."/>
            <person name="Lipzen A."/>
            <person name="Lombard V."/>
            <person name="Magnuson J."/>
            <person name="Maillard F."/>
            <person name="Morin E."/>
            <person name="Murat C."/>
            <person name="Nolan M."/>
            <person name="Ohm R."/>
            <person name="Pangilinan J."/>
            <person name="Pereira M."/>
            <person name="Perotto S."/>
            <person name="Peter M."/>
            <person name="Riley R."/>
            <person name="Sitrit Y."/>
            <person name="Stielow B."/>
            <person name="Szollosi G."/>
            <person name="Zifcakova L."/>
            <person name="Stursova M."/>
            <person name="Spatafora J.W."/>
            <person name="Tedersoo L."/>
            <person name="Vaario L.-M."/>
            <person name="Yamada A."/>
            <person name="Yan M."/>
            <person name="Wang P."/>
            <person name="Xu J."/>
            <person name="Bruns T."/>
            <person name="Baldrian P."/>
            <person name="Vilgalys R."/>
            <person name="Henrissat B."/>
            <person name="Grigoriev I.V."/>
            <person name="Hibbett D."/>
            <person name="Nagy L.G."/>
            <person name="Martin F.M."/>
        </authorList>
    </citation>
    <scope>NUCLEOTIDE SEQUENCE</scope>
    <source>
        <strain evidence="1">UH-Tt-Lm1</strain>
    </source>
</reference>
<dbReference type="Proteomes" id="UP000736335">
    <property type="component" value="Unassembled WGS sequence"/>
</dbReference>
<dbReference type="EMBL" id="WIUZ02000011">
    <property type="protein sequence ID" value="KAF9782895.1"/>
    <property type="molecule type" value="Genomic_DNA"/>
</dbReference>
<keyword evidence="2" id="KW-1185">Reference proteome</keyword>
<proteinExistence type="predicted"/>